<dbReference type="Proteomes" id="UP000325008">
    <property type="component" value="Unassembled WGS sequence"/>
</dbReference>
<reference evidence="2" key="1">
    <citation type="submission" date="2018-03" db="EMBL/GenBank/DDBJ databases">
        <authorList>
            <person name="Guldener U."/>
        </authorList>
    </citation>
    <scope>NUCLEOTIDE SEQUENCE [LARGE SCALE GENOMIC DNA]</scope>
    <source>
        <strain evidence="2">ATCC34888</strain>
    </source>
</reference>
<dbReference type="EMBL" id="OOIQ01000021">
    <property type="protein sequence ID" value="SPO48889.1"/>
    <property type="molecule type" value="Genomic_DNA"/>
</dbReference>
<accession>A0A5C3FZB8</accession>
<feature type="region of interest" description="Disordered" evidence="1">
    <location>
        <begin position="29"/>
        <end position="77"/>
    </location>
</feature>
<feature type="compositionally biased region" description="Low complexity" evidence="1">
    <location>
        <begin position="41"/>
        <end position="56"/>
    </location>
</feature>
<evidence type="ECO:0000313" key="2">
    <source>
        <dbReference type="EMBL" id="SPO48889.1"/>
    </source>
</evidence>
<keyword evidence="3" id="KW-1185">Reference proteome</keyword>
<comment type="caution">
    <text evidence="2">The sequence shown here is derived from an EMBL/GenBank/DDBJ whole genome shotgun (WGS) entry which is preliminary data.</text>
</comment>
<proteinExistence type="predicted"/>
<evidence type="ECO:0000256" key="1">
    <source>
        <dbReference type="SAM" id="MobiDB-lite"/>
    </source>
</evidence>
<name>A0A5C3FZB8_PSEA2</name>
<sequence length="77" mass="8098">MMLSTPIATLHHHQPDLAPAAAGFFERQGDTAAQARDEAALRSSSSSRPLLGSHASDTLPPASAEIGQKYRSGQEKA</sequence>
<dbReference type="AlphaFoldDB" id="A0A5C3FZB8"/>
<gene>
    <name evidence="2" type="ORF">PSANT_06580</name>
</gene>
<protein>
    <submittedName>
        <fullName evidence="2">Uncharacterized protein</fullName>
    </submittedName>
</protein>
<evidence type="ECO:0000313" key="3">
    <source>
        <dbReference type="Proteomes" id="UP000325008"/>
    </source>
</evidence>
<organism evidence="2 3">
    <name type="scientific">Pseudozyma antarctica</name>
    <name type="common">Yeast</name>
    <name type="synonym">Candida antarctica</name>
    <dbReference type="NCBI Taxonomy" id="84753"/>
    <lineage>
        <taxon>Eukaryota</taxon>
        <taxon>Fungi</taxon>
        <taxon>Dikarya</taxon>
        <taxon>Basidiomycota</taxon>
        <taxon>Ustilaginomycotina</taxon>
        <taxon>Ustilaginomycetes</taxon>
        <taxon>Ustilaginales</taxon>
        <taxon>Ustilaginaceae</taxon>
        <taxon>Moesziomyces</taxon>
    </lineage>
</organism>